<accession>A0A6A6TVX8</accession>
<dbReference type="Proteomes" id="UP000799302">
    <property type="component" value="Unassembled WGS sequence"/>
</dbReference>
<reference evidence="2" key="1">
    <citation type="journal article" date="2020" name="Stud. Mycol.">
        <title>101 Dothideomycetes genomes: a test case for predicting lifestyles and emergence of pathogens.</title>
        <authorList>
            <person name="Haridas S."/>
            <person name="Albert R."/>
            <person name="Binder M."/>
            <person name="Bloem J."/>
            <person name="Labutti K."/>
            <person name="Salamov A."/>
            <person name="Andreopoulos B."/>
            <person name="Baker S."/>
            <person name="Barry K."/>
            <person name="Bills G."/>
            <person name="Bluhm B."/>
            <person name="Cannon C."/>
            <person name="Castanera R."/>
            <person name="Culley D."/>
            <person name="Daum C."/>
            <person name="Ezra D."/>
            <person name="Gonzalez J."/>
            <person name="Henrissat B."/>
            <person name="Kuo A."/>
            <person name="Liang C."/>
            <person name="Lipzen A."/>
            <person name="Lutzoni F."/>
            <person name="Magnuson J."/>
            <person name="Mondo S."/>
            <person name="Nolan M."/>
            <person name="Ohm R."/>
            <person name="Pangilinan J."/>
            <person name="Park H.-J."/>
            <person name="Ramirez L."/>
            <person name="Alfaro M."/>
            <person name="Sun H."/>
            <person name="Tritt A."/>
            <person name="Yoshinaga Y."/>
            <person name="Zwiers L.-H."/>
            <person name="Turgeon B."/>
            <person name="Goodwin S."/>
            <person name="Spatafora J."/>
            <person name="Crous P."/>
            <person name="Grigoriev I."/>
        </authorList>
    </citation>
    <scope>NUCLEOTIDE SEQUENCE</scope>
    <source>
        <strain evidence="2">CBS 115976</strain>
    </source>
</reference>
<name>A0A6A6TVX8_9PEZI</name>
<evidence type="ECO:0000256" key="1">
    <source>
        <dbReference type="SAM" id="MobiDB-lite"/>
    </source>
</evidence>
<keyword evidence="3" id="KW-1185">Reference proteome</keyword>
<proteinExistence type="predicted"/>
<feature type="region of interest" description="Disordered" evidence="1">
    <location>
        <begin position="182"/>
        <end position="206"/>
    </location>
</feature>
<dbReference type="AlphaFoldDB" id="A0A6A6TVX8"/>
<feature type="region of interest" description="Disordered" evidence="1">
    <location>
        <begin position="123"/>
        <end position="161"/>
    </location>
</feature>
<feature type="compositionally biased region" description="Pro residues" evidence="1">
    <location>
        <begin position="341"/>
        <end position="351"/>
    </location>
</feature>
<evidence type="ECO:0000313" key="2">
    <source>
        <dbReference type="EMBL" id="KAF2663626.1"/>
    </source>
</evidence>
<feature type="compositionally biased region" description="Polar residues" evidence="1">
    <location>
        <begin position="146"/>
        <end position="157"/>
    </location>
</feature>
<feature type="region of interest" description="Disordered" evidence="1">
    <location>
        <begin position="279"/>
        <end position="358"/>
    </location>
</feature>
<evidence type="ECO:0000313" key="3">
    <source>
        <dbReference type="Proteomes" id="UP000799302"/>
    </source>
</evidence>
<protein>
    <submittedName>
        <fullName evidence="2">Uncharacterized protein</fullName>
    </submittedName>
</protein>
<organism evidence="2 3">
    <name type="scientific">Microthyrium microscopicum</name>
    <dbReference type="NCBI Taxonomy" id="703497"/>
    <lineage>
        <taxon>Eukaryota</taxon>
        <taxon>Fungi</taxon>
        <taxon>Dikarya</taxon>
        <taxon>Ascomycota</taxon>
        <taxon>Pezizomycotina</taxon>
        <taxon>Dothideomycetes</taxon>
        <taxon>Dothideomycetes incertae sedis</taxon>
        <taxon>Microthyriales</taxon>
        <taxon>Microthyriaceae</taxon>
        <taxon>Microthyrium</taxon>
    </lineage>
</organism>
<feature type="compositionally biased region" description="Low complexity" evidence="1">
    <location>
        <begin position="131"/>
        <end position="142"/>
    </location>
</feature>
<sequence length="358" mass="40659">MDNASNSYLYLQSPDGVFAYRSPPDAPETQNESLNSPTVAHPSAIHYQYNRPSDLVQVFRPSQVTAANYYESQQAHYFNQAEQYYMPAPRGNQGHNGPYDQNQEGATIQQQNNAQRLNTRGAQYQQNGAHQTQQFQNTQYQDQSHRQTQFGNAQHGQAQRGHHYPDMQYNCQQSYDYAPATRGVSRAPRGKASPQGNFQRPRANAAIPIRRPQDTNIPIRRAQELIPDTPRLNPTASNFFPSPIRLDPPQPAQLATKAPAASSGNYRQPSVIDEEANVQQMHHEEDDNTSRPQQGHQGGHHYQQRQQQQVPQQHPVPRIWSMQTPANDWIFEGNMDLRPTPCVPDPRPPPNNDTQDGW</sequence>
<gene>
    <name evidence="2" type="ORF">BT63DRAFT_108303</name>
</gene>
<dbReference type="EMBL" id="MU004244">
    <property type="protein sequence ID" value="KAF2663626.1"/>
    <property type="molecule type" value="Genomic_DNA"/>
</dbReference>
<feature type="compositionally biased region" description="Low complexity" evidence="1">
    <location>
        <begin position="304"/>
        <end position="318"/>
    </location>
</feature>
<feature type="region of interest" description="Disordered" evidence="1">
    <location>
        <begin position="223"/>
        <end position="267"/>
    </location>
</feature>